<sequence>FNSSVHKWNTVNVGPKRDLVGEFAEASRHNGLKWVATAHTAREQSYMASAFGADKTGPRKGEQYDGRLTLADGKGKWWGGLDPQQLYATHYPAFEAEVRQRHIELVNNYRPKRCALSSAKWICKAYTSETLPRSIVNHSLALPVAVLHQVLISSSLMFVASLFCVRSQMSPYKSKGVLYSGRVEDTST</sequence>
<dbReference type="InterPro" id="IPR017853">
    <property type="entry name" value="GH"/>
</dbReference>
<reference evidence="2" key="1">
    <citation type="submission" date="2019-03" db="EMBL/GenBank/DDBJ databases">
        <title>Single cell metagenomics reveals metabolic interactions within the superorganism composed of flagellate Streblomastix strix and complex community of Bacteroidetes bacteria on its surface.</title>
        <authorList>
            <person name="Treitli S.C."/>
            <person name="Kolisko M."/>
            <person name="Husnik F."/>
            <person name="Keeling P."/>
            <person name="Hampl V."/>
        </authorList>
    </citation>
    <scope>NUCLEOTIDE SEQUENCE</scope>
    <source>
        <strain evidence="2">STM</strain>
    </source>
</reference>
<feature type="non-terminal residue" evidence="2">
    <location>
        <position position="188"/>
    </location>
</feature>
<dbReference type="InterPro" id="IPR057739">
    <property type="entry name" value="Glyco_hydro_29_N"/>
</dbReference>
<evidence type="ECO:0000259" key="1">
    <source>
        <dbReference type="Pfam" id="PF01120"/>
    </source>
</evidence>
<organism evidence="2">
    <name type="scientific">termite gut metagenome</name>
    <dbReference type="NCBI Taxonomy" id="433724"/>
    <lineage>
        <taxon>unclassified sequences</taxon>
        <taxon>metagenomes</taxon>
        <taxon>organismal metagenomes</taxon>
    </lineage>
</organism>
<dbReference type="Gene3D" id="3.20.20.80">
    <property type="entry name" value="Glycosidases"/>
    <property type="match status" value="1"/>
</dbReference>
<accession>A0A5J4P8W4</accession>
<gene>
    <name evidence="2" type="ORF">EZS27_043315</name>
</gene>
<proteinExistence type="predicted"/>
<evidence type="ECO:0000313" key="2">
    <source>
        <dbReference type="EMBL" id="KAA6305034.1"/>
    </source>
</evidence>
<comment type="caution">
    <text evidence="2">The sequence shown here is derived from an EMBL/GenBank/DDBJ whole genome shotgun (WGS) entry which is preliminary data.</text>
</comment>
<dbReference type="EMBL" id="SNRY01011034">
    <property type="protein sequence ID" value="KAA6305034.1"/>
    <property type="molecule type" value="Genomic_DNA"/>
</dbReference>
<protein>
    <recommendedName>
        <fullName evidence="1">Glycoside hydrolase family 29 N-terminal domain-containing protein</fullName>
    </recommendedName>
</protein>
<name>A0A5J4P8W4_9ZZZZ</name>
<feature type="domain" description="Glycoside hydrolase family 29 N-terminal" evidence="1">
    <location>
        <begin position="1"/>
        <end position="113"/>
    </location>
</feature>
<dbReference type="GO" id="GO:0004560">
    <property type="term" value="F:alpha-L-fucosidase activity"/>
    <property type="evidence" value="ECO:0007669"/>
    <property type="project" value="InterPro"/>
</dbReference>
<dbReference type="GO" id="GO:0005975">
    <property type="term" value="P:carbohydrate metabolic process"/>
    <property type="evidence" value="ECO:0007669"/>
    <property type="project" value="InterPro"/>
</dbReference>
<dbReference type="SUPFAM" id="SSF51445">
    <property type="entry name" value="(Trans)glycosidases"/>
    <property type="match status" value="1"/>
</dbReference>
<dbReference type="AlphaFoldDB" id="A0A5J4P8W4"/>
<feature type="non-terminal residue" evidence="2">
    <location>
        <position position="1"/>
    </location>
</feature>
<dbReference type="Pfam" id="PF01120">
    <property type="entry name" value="Alpha_L_fucos"/>
    <property type="match status" value="1"/>
</dbReference>